<gene>
    <name evidence="1" type="ORF">SP60_01785</name>
</gene>
<evidence type="ECO:0000313" key="2">
    <source>
        <dbReference type="Proteomes" id="UP000058020"/>
    </source>
</evidence>
<reference evidence="1 2" key="1">
    <citation type="journal article" date="2015" name="Genome Announc.">
        <title>Genome Sequence of 'Candidatus Thioglobus autotrophica' Strain EF1, a Chemoautotroph from the SUP05 Clade of Marine Gammaproteobacteria.</title>
        <authorList>
            <person name="Shah V."/>
            <person name="Morris R.M."/>
        </authorList>
    </citation>
    <scope>NUCLEOTIDE SEQUENCE [LARGE SCALE GENOMIC DNA]</scope>
    <source>
        <strain evidence="1 2">EF1</strain>
    </source>
</reference>
<protein>
    <submittedName>
        <fullName evidence="1">Uncharacterized protein</fullName>
    </submittedName>
</protein>
<dbReference type="KEGG" id="tho:SP60_01785"/>
<organism evidence="1 2">
    <name type="scientific">Candidatus Thioglobus autotrophicus</name>
    <dbReference type="NCBI Taxonomy" id="1705394"/>
    <lineage>
        <taxon>Bacteria</taxon>
        <taxon>Pseudomonadati</taxon>
        <taxon>Pseudomonadota</taxon>
        <taxon>Gammaproteobacteria</taxon>
        <taxon>Candidatus Pseudothioglobaceae</taxon>
        <taxon>Candidatus Thioglobus</taxon>
    </lineage>
</organism>
<sequence>MSETEFLIGRHGLDLVDDFYPDDLPSEWRFDYYSTLFKALSLPIDTSEDLELIFEELADSDEEFELVLTIKPQQLLDIKTLQALLSPVESSRALFILSAELDQAPSAEVMSLLEGYRLSFQSTTEYELNLESKQAMGQYLYYTHLPVFHLQGDGDDKRMRANVEKVAKINMRTVLICNQAESDTLHKLRTISEILGH</sequence>
<dbReference type="EMBL" id="CP010552">
    <property type="protein sequence ID" value="ALE52078.1"/>
    <property type="molecule type" value="Genomic_DNA"/>
</dbReference>
<dbReference type="AlphaFoldDB" id="A0A0M5LEK7"/>
<proteinExistence type="predicted"/>
<dbReference type="Proteomes" id="UP000058020">
    <property type="component" value="Chromosome"/>
</dbReference>
<accession>A0A0M5LEK7</accession>
<dbReference type="RefSeq" id="WP_053951010.1">
    <property type="nucleotide sequence ID" value="NZ_CP010552.1"/>
</dbReference>
<evidence type="ECO:0000313" key="1">
    <source>
        <dbReference type="EMBL" id="ALE52078.1"/>
    </source>
</evidence>
<dbReference type="OrthoDB" id="9780310at2"/>
<keyword evidence="2" id="KW-1185">Reference proteome</keyword>
<name>A0A0M5LEK7_9GAMM</name>
<dbReference type="STRING" id="1705394.SP60_01785"/>